<dbReference type="InterPro" id="IPR001279">
    <property type="entry name" value="Metallo-B-lactamas"/>
</dbReference>
<keyword evidence="3" id="KW-1185">Reference proteome</keyword>
<dbReference type="InterPro" id="IPR036866">
    <property type="entry name" value="RibonucZ/Hydroxyglut_hydro"/>
</dbReference>
<comment type="caution">
    <text evidence="2">The sequence shown here is derived from an EMBL/GenBank/DDBJ whole genome shotgun (WGS) entry which is preliminary data.</text>
</comment>
<evidence type="ECO:0000313" key="3">
    <source>
        <dbReference type="Proteomes" id="UP001165092"/>
    </source>
</evidence>
<dbReference type="AlphaFoldDB" id="A0A9W6P665"/>
<accession>A0A9W6P665</accession>
<evidence type="ECO:0000259" key="1">
    <source>
        <dbReference type="SMART" id="SM00849"/>
    </source>
</evidence>
<dbReference type="SUPFAM" id="SSF56281">
    <property type="entry name" value="Metallo-hydrolase/oxidoreductase"/>
    <property type="match status" value="1"/>
</dbReference>
<name>A0A9W6P665_9ACTN</name>
<dbReference type="PANTHER" id="PTHR42951">
    <property type="entry name" value="METALLO-BETA-LACTAMASE DOMAIN-CONTAINING"/>
    <property type="match status" value="1"/>
</dbReference>
<feature type="domain" description="Metallo-beta-lactamase" evidence="1">
    <location>
        <begin position="18"/>
        <end position="200"/>
    </location>
</feature>
<evidence type="ECO:0000313" key="2">
    <source>
        <dbReference type="EMBL" id="GLU47781.1"/>
    </source>
</evidence>
<reference evidence="2" key="1">
    <citation type="submission" date="2023-02" db="EMBL/GenBank/DDBJ databases">
        <title>Nocardiopsis ansamitocini NBRC 112285.</title>
        <authorList>
            <person name="Ichikawa N."/>
            <person name="Sato H."/>
            <person name="Tonouchi N."/>
        </authorList>
    </citation>
    <scope>NUCLEOTIDE SEQUENCE</scope>
    <source>
        <strain evidence="2">NBRC 112285</strain>
    </source>
</reference>
<dbReference type="Proteomes" id="UP001165092">
    <property type="component" value="Unassembled WGS sequence"/>
</dbReference>
<protein>
    <submittedName>
        <fullName evidence="2">MBL fold metallo-hydrolase</fullName>
    </submittedName>
</protein>
<sequence length="252" mass="26607">MLSEIAPGVLVGTSPWCRTNSTVIVSGNECLVVDPGVAVAEIVALGVAVRGHGLTVTAGFSTHAHWDHVLWHSDLGEVPRYATARAVEAAHTNRAELLAELAADAPGHDLRLVGALTPLPEGADRLPWPGTEAVVVAHDGHSAGHAALFLPDTGVLICGDMCSDIEIPLLDLTGADPLGDYSAGLDRLAALPVRHVVCGHGSVGDATAFHERVAADRRYLDGLRRNSPCADARLTEPWLVRESEKQRARLHP</sequence>
<organism evidence="2 3">
    <name type="scientific">Nocardiopsis ansamitocini</name>
    <dbReference type="NCBI Taxonomy" id="1670832"/>
    <lineage>
        <taxon>Bacteria</taxon>
        <taxon>Bacillati</taxon>
        <taxon>Actinomycetota</taxon>
        <taxon>Actinomycetes</taxon>
        <taxon>Streptosporangiales</taxon>
        <taxon>Nocardiopsidaceae</taxon>
        <taxon>Nocardiopsis</taxon>
    </lineage>
</organism>
<dbReference type="PANTHER" id="PTHR42951:SF22">
    <property type="entry name" value="METALLO BETA-LACTAMASE SUPERFAMILY LIPOPROTEIN"/>
    <property type="match status" value="1"/>
</dbReference>
<dbReference type="SMART" id="SM00849">
    <property type="entry name" value="Lactamase_B"/>
    <property type="match status" value="1"/>
</dbReference>
<dbReference type="RefSeq" id="WP_285759036.1">
    <property type="nucleotide sequence ID" value="NZ_BSQG01000003.1"/>
</dbReference>
<gene>
    <name evidence="2" type="ORF">Nans01_21320</name>
</gene>
<dbReference type="InterPro" id="IPR050855">
    <property type="entry name" value="NDM-1-like"/>
</dbReference>
<dbReference type="Pfam" id="PF00753">
    <property type="entry name" value="Lactamase_B"/>
    <property type="match status" value="1"/>
</dbReference>
<dbReference type="Gene3D" id="3.60.15.10">
    <property type="entry name" value="Ribonuclease Z/Hydroxyacylglutathione hydrolase-like"/>
    <property type="match status" value="1"/>
</dbReference>
<dbReference type="EMBL" id="BSQG01000003">
    <property type="protein sequence ID" value="GLU47781.1"/>
    <property type="molecule type" value="Genomic_DNA"/>
</dbReference>
<proteinExistence type="predicted"/>